<dbReference type="InterPro" id="IPR002528">
    <property type="entry name" value="MATE_fam"/>
</dbReference>
<feature type="transmembrane region" description="Helical" evidence="13">
    <location>
        <begin position="422"/>
        <end position="443"/>
    </location>
</feature>
<feature type="transmembrane region" description="Helical" evidence="13">
    <location>
        <begin position="20"/>
        <end position="40"/>
    </location>
</feature>
<feature type="transmembrane region" description="Helical" evidence="13">
    <location>
        <begin position="60"/>
        <end position="81"/>
    </location>
</feature>
<dbReference type="RefSeq" id="WP_242873497.1">
    <property type="nucleotide sequence ID" value="NZ_FNOU01000004.1"/>
</dbReference>
<feature type="transmembrane region" description="Helical" evidence="13">
    <location>
        <begin position="359"/>
        <end position="380"/>
    </location>
</feature>
<evidence type="ECO:0000313" key="14">
    <source>
        <dbReference type="EMBL" id="SDX61655.1"/>
    </source>
</evidence>
<feature type="transmembrane region" description="Helical" evidence="13">
    <location>
        <begin position="174"/>
        <end position="196"/>
    </location>
</feature>
<comment type="function">
    <text evidence="1">Multidrug efflux pump.</text>
</comment>
<keyword evidence="5" id="KW-0813">Transport</keyword>
<feature type="transmembrane region" description="Helical" evidence="13">
    <location>
        <begin position="279"/>
        <end position="304"/>
    </location>
</feature>
<dbReference type="GO" id="GO:0006811">
    <property type="term" value="P:monoatomic ion transport"/>
    <property type="evidence" value="ECO:0007669"/>
    <property type="project" value="UniProtKB-KW"/>
</dbReference>
<dbReference type="GO" id="GO:0005886">
    <property type="term" value="C:plasma membrane"/>
    <property type="evidence" value="ECO:0007669"/>
    <property type="project" value="UniProtKB-SubCell"/>
</dbReference>
<dbReference type="InterPro" id="IPR048279">
    <property type="entry name" value="MdtK-like"/>
</dbReference>
<dbReference type="InterPro" id="IPR050222">
    <property type="entry name" value="MATE_MdtK"/>
</dbReference>
<evidence type="ECO:0000256" key="8">
    <source>
        <dbReference type="ARBA" id="ARBA00022692"/>
    </source>
</evidence>
<reference evidence="15" key="1">
    <citation type="submission" date="2016-10" db="EMBL/GenBank/DDBJ databases">
        <authorList>
            <person name="Varghese N."/>
            <person name="Submissions S."/>
        </authorList>
    </citation>
    <scope>NUCLEOTIDE SEQUENCE [LARGE SCALE GENOMIC DNA]</scope>
    <source>
        <strain evidence="15">VPI 5359</strain>
    </source>
</reference>
<organism evidence="14 15">
    <name type="scientific">Eubacterium barkeri</name>
    <name type="common">Clostridium barkeri</name>
    <dbReference type="NCBI Taxonomy" id="1528"/>
    <lineage>
        <taxon>Bacteria</taxon>
        <taxon>Bacillati</taxon>
        <taxon>Bacillota</taxon>
        <taxon>Clostridia</taxon>
        <taxon>Eubacteriales</taxon>
        <taxon>Eubacteriaceae</taxon>
        <taxon>Eubacterium</taxon>
    </lineage>
</organism>
<evidence type="ECO:0000256" key="11">
    <source>
        <dbReference type="ARBA" id="ARBA00023136"/>
    </source>
</evidence>
<dbReference type="Pfam" id="PF01554">
    <property type="entry name" value="MatE"/>
    <property type="match status" value="2"/>
</dbReference>
<dbReference type="GO" id="GO:0042910">
    <property type="term" value="F:xenobiotic transmembrane transporter activity"/>
    <property type="evidence" value="ECO:0007669"/>
    <property type="project" value="InterPro"/>
</dbReference>
<name>A0A1H3D5K0_EUBBA</name>
<keyword evidence="6" id="KW-0050">Antiport</keyword>
<dbReference type="STRING" id="1528.SAMN04488579_10497"/>
<keyword evidence="10" id="KW-0406">Ion transport</keyword>
<feature type="transmembrane region" description="Helical" evidence="13">
    <location>
        <begin position="202"/>
        <end position="223"/>
    </location>
</feature>
<dbReference type="AlphaFoldDB" id="A0A1H3D5K0"/>
<evidence type="ECO:0000256" key="5">
    <source>
        <dbReference type="ARBA" id="ARBA00022448"/>
    </source>
</evidence>
<accession>A0A1H3D5K0</accession>
<evidence type="ECO:0000256" key="10">
    <source>
        <dbReference type="ARBA" id="ARBA00023065"/>
    </source>
</evidence>
<evidence type="ECO:0000313" key="15">
    <source>
        <dbReference type="Proteomes" id="UP000199652"/>
    </source>
</evidence>
<keyword evidence="11 13" id="KW-0472">Membrane</keyword>
<evidence type="ECO:0000256" key="6">
    <source>
        <dbReference type="ARBA" id="ARBA00022449"/>
    </source>
</evidence>
<evidence type="ECO:0000256" key="12">
    <source>
        <dbReference type="ARBA" id="ARBA00031636"/>
    </source>
</evidence>
<proteinExistence type="inferred from homology"/>
<evidence type="ECO:0000256" key="2">
    <source>
        <dbReference type="ARBA" id="ARBA00004651"/>
    </source>
</evidence>
<evidence type="ECO:0000256" key="13">
    <source>
        <dbReference type="SAM" id="Phobius"/>
    </source>
</evidence>
<feature type="transmembrane region" description="Helical" evidence="13">
    <location>
        <begin position="325"/>
        <end position="344"/>
    </location>
</feature>
<feature type="transmembrane region" description="Helical" evidence="13">
    <location>
        <begin position="392"/>
        <end position="416"/>
    </location>
</feature>
<dbReference type="NCBIfam" id="TIGR00797">
    <property type="entry name" value="matE"/>
    <property type="match status" value="1"/>
</dbReference>
<dbReference type="PANTHER" id="PTHR43298:SF2">
    <property type="entry name" value="FMN_FAD EXPORTER YEEO-RELATED"/>
    <property type="match status" value="1"/>
</dbReference>
<comment type="similarity">
    <text evidence="3">Belongs to the multi antimicrobial extrusion (MATE) (TC 2.A.66.1) family.</text>
</comment>
<evidence type="ECO:0000256" key="7">
    <source>
        <dbReference type="ARBA" id="ARBA00022475"/>
    </source>
</evidence>
<protein>
    <recommendedName>
        <fullName evidence="4">Probable multidrug resistance protein NorM</fullName>
    </recommendedName>
    <alternativeName>
        <fullName evidence="12">Multidrug-efflux transporter</fullName>
    </alternativeName>
</protein>
<keyword evidence="15" id="KW-1185">Reference proteome</keyword>
<sequence>MEKGYSRETKMGEMPIPKLLVSMALPAIISMFVQAMYNVVDSIFVAQVSENALTAVSLAFPVQMVIVSCFVGMGVGINSGISRRLGEGRHKDAEQVAEHGFLIAIILSVILAVLGGLFSHGFVTLFTDNQEIIAGCTSYLMICCVFCFGSIITQAGFSMLQGSGDMIQPMIGQLIGAVVNIVLDPIMIFGLLGFPAMGVTGAAVATVAGQIVAMIYVLCVVAFRKKNILKVHIHGFKFDGTIMKDIIAVGLPAAVMQGIASFMVTFYNLILTQYGTTAIAVFGVFFKVQSFIFMPVFGLCQGAMPIYGYNYGARKADRFLQNAKVACIISECIMILGVVLFQFFPEQIFRMFNASDDMMVLGVQCFRVISWSFVTAGISIPLSNAFQAVGKAYISMFSSFLRQMILLLPFSWLFSYLWGVDWIWLGFVVSDVLNLIYVGVMFVRLKRKELDTWGQHKGMLSAQG</sequence>
<keyword evidence="9 13" id="KW-1133">Transmembrane helix</keyword>
<keyword evidence="7" id="KW-1003">Cell membrane</keyword>
<dbReference type="CDD" id="cd13144">
    <property type="entry name" value="MATE_like_4"/>
    <property type="match status" value="1"/>
</dbReference>
<dbReference type="Proteomes" id="UP000199652">
    <property type="component" value="Unassembled WGS sequence"/>
</dbReference>
<gene>
    <name evidence="14" type="ORF">SAMN04488579_10497</name>
</gene>
<dbReference type="EMBL" id="FNOU01000004">
    <property type="protein sequence ID" value="SDX61655.1"/>
    <property type="molecule type" value="Genomic_DNA"/>
</dbReference>
<evidence type="ECO:0000256" key="4">
    <source>
        <dbReference type="ARBA" id="ARBA00020268"/>
    </source>
</evidence>
<keyword evidence="8 13" id="KW-0812">Transmembrane</keyword>
<dbReference type="PANTHER" id="PTHR43298">
    <property type="entry name" value="MULTIDRUG RESISTANCE PROTEIN NORM-RELATED"/>
    <property type="match status" value="1"/>
</dbReference>
<evidence type="ECO:0000256" key="3">
    <source>
        <dbReference type="ARBA" id="ARBA00010199"/>
    </source>
</evidence>
<feature type="transmembrane region" description="Helical" evidence="13">
    <location>
        <begin position="101"/>
        <end position="126"/>
    </location>
</feature>
<evidence type="ECO:0000256" key="9">
    <source>
        <dbReference type="ARBA" id="ARBA00022989"/>
    </source>
</evidence>
<evidence type="ECO:0000256" key="1">
    <source>
        <dbReference type="ARBA" id="ARBA00003408"/>
    </source>
</evidence>
<dbReference type="GO" id="GO:0015297">
    <property type="term" value="F:antiporter activity"/>
    <property type="evidence" value="ECO:0007669"/>
    <property type="project" value="UniProtKB-KW"/>
</dbReference>
<comment type="subcellular location">
    <subcellularLocation>
        <location evidence="2">Cell membrane</location>
        <topology evidence="2">Multi-pass membrane protein</topology>
    </subcellularLocation>
</comment>
<feature type="transmembrane region" description="Helical" evidence="13">
    <location>
        <begin position="132"/>
        <end position="153"/>
    </location>
</feature>
<dbReference type="PIRSF" id="PIRSF006603">
    <property type="entry name" value="DinF"/>
    <property type="match status" value="1"/>
</dbReference>